<evidence type="ECO:0000313" key="2">
    <source>
        <dbReference type="Proteomes" id="UP001458880"/>
    </source>
</evidence>
<name>A0AAW1MEH4_POPJA</name>
<evidence type="ECO:0000313" key="1">
    <source>
        <dbReference type="EMBL" id="KAK9744373.1"/>
    </source>
</evidence>
<dbReference type="AlphaFoldDB" id="A0AAW1MEH4"/>
<reference evidence="1 2" key="1">
    <citation type="journal article" date="2024" name="BMC Genomics">
        <title>De novo assembly and annotation of Popillia japonica's genome with initial clues to its potential as an invasive pest.</title>
        <authorList>
            <person name="Cucini C."/>
            <person name="Boschi S."/>
            <person name="Funari R."/>
            <person name="Cardaioli E."/>
            <person name="Iannotti N."/>
            <person name="Marturano G."/>
            <person name="Paoli F."/>
            <person name="Bruttini M."/>
            <person name="Carapelli A."/>
            <person name="Frati F."/>
            <person name="Nardi F."/>
        </authorList>
    </citation>
    <scope>NUCLEOTIDE SEQUENCE [LARGE SCALE GENOMIC DNA]</scope>
    <source>
        <strain evidence="1">DMR45628</strain>
    </source>
</reference>
<accession>A0AAW1MEH4</accession>
<protein>
    <submittedName>
        <fullName evidence="1">Uncharacterized protein</fullName>
    </submittedName>
</protein>
<keyword evidence="2" id="KW-1185">Reference proteome</keyword>
<dbReference type="Proteomes" id="UP001458880">
    <property type="component" value="Unassembled WGS sequence"/>
</dbReference>
<dbReference type="EMBL" id="JASPKY010000059">
    <property type="protein sequence ID" value="KAK9744373.1"/>
    <property type="molecule type" value="Genomic_DNA"/>
</dbReference>
<organism evidence="1 2">
    <name type="scientific">Popillia japonica</name>
    <name type="common">Japanese beetle</name>
    <dbReference type="NCBI Taxonomy" id="7064"/>
    <lineage>
        <taxon>Eukaryota</taxon>
        <taxon>Metazoa</taxon>
        <taxon>Ecdysozoa</taxon>
        <taxon>Arthropoda</taxon>
        <taxon>Hexapoda</taxon>
        <taxon>Insecta</taxon>
        <taxon>Pterygota</taxon>
        <taxon>Neoptera</taxon>
        <taxon>Endopterygota</taxon>
        <taxon>Coleoptera</taxon>
        <taxon>Polyphaga</taxon>
        <taxon>Scarabaeiformia</taxon>
        <taxon>Scarabaeidae</taxon>
        <taxon>Rutelinae</taxon>
        <taxon>Popillia</taxon>
    </lineage>
</organism>
<sequence length="80" mass="9243">MSQGEEFRKLRGGDFKCRKEWLDRFKTIVFGKTSGESGSVEKTITEQWLLQVWPPLSNGLSPDNIVNGDETRMFYKLSQI</sequence>
<gene>
    <name evidence="1" type="ORF">QE152_g7828</name>
</gene>
<proteinExistence type="predicted"/>
<comment type="caution">
    <text evidence="1">The sequence shown here is derived from an EMBL/GenBank/DDBJ whole genome shotgun (WGS) entry which is preliminary data.</text>
</comment>